<sequence>MIEQYRIIVGNTKMGFSNVMVANRKCLTTVMDMVTVAPVPNIHLTISGTLSTSNIIMANWSRTMWQTAVSRAIGMLALGHFS</sequence>
<dbReference type="Proteomes" id="UP001196413">
    <property type="component" value="Unassembled WGS sequence"/>
</dbReference>
<protein>
    <submittedName>
        <fullName evidence="1">Uncharacterized protein</fullName>
    </submittedName>
</protein>
<organism evidence="1 2">
    <name type="scientific">Parelaphostrongylus tenuis</name>
    <name type="common">Meningeal worm</name>
    <dbReference type="NCBI Taxonomy" id="148309"/>
    <lineage>
        <taxon>Eukaryota</taxon>
        <taxon>Metazoa</taxon>
        <taxon>Ecdysozoa</taxon>
        <taxon>Nematoda</taxon>
        <taxon>Chromadorea</taxon>
        <taxon>Rhabditida</taxon>
        <taxon>Rhabditina</taxon>
        <taxon>Rhabditomorpha</taxon>
        <taxon>Strongyloidea</taxon>
        <taxon>Metastrongylidae</taxon>
        <taxon>Parelaphostrongylus</taxon>
    </lineage>
</organism>
<evidence type="ECO:0000313" key="1">
    <source>
        <dbReference type="EMBL" id="KAJ1354806.1"/>
    </source>
</evidence>
<name>A0AAD5QQ55_PARTN</name>
<proteinExistence type="predicted"/>
<dbReference type="AlphaFoldDB" id="A0AAD5QQ55"/>
<gene>
    <name evidence="1" type="ORF">KIN20_011855</name>
</gene>
<accession>A0AAD5QQ55</accession>
<reference evidence="1" key="1">
    <citation type="submission" date="2021-06" db="EMBL/GenBank/DDBJ databases">
        <title>Parelaphostrongylus tenuis whole genome reference sequence.</title>
        <authorList>
            <person name="Garwood T.J."/>
            <person name="Larsen P.A."/>
            <person name="Fountain-Jones N.M."/>
            <person name="Garbe J.R."/>
            <person name="Macchietto M.G."/>
            <person name="Kania S.A."/>
            <person name="Gerhold R.W."/>
            <person name="Richards J.E."/>
            <person name="Wolf T.M."/>
        </authorList>
    </citation>
    <scope>NUCLEOTIDE SEQUENCE</scope>
    <source>
        <strain evidence="1">MNPRO001-30</strain>
        <tissue evidence="1">Meninges</tissue>
    </source>
</reference>
<evidence type="ECO:0000313" key="2">
    <source>
        <dbReference type="Proteomes" id="UP001196413"/>
    </source>
</evidence>
<comment type="caution">
    <text evidence="1">The sequence shown here is derived from an EMBL/GenBank/DDBJ whole genome shotgun (WGS) entry which is preliminary data.</text>
</comment>
<keyword evidence="2" id="KW-1185">Reference proteome</keyword>
<dbReference type="EMBL" id="JAHQIW010002239">
    <property type="protein sequence ID" value="KAJ1354806.1"/>
    <property type="molecule type" value="Genomic_DNA"/>
</dbReference>